<evidence type="ECO:0000259" key="7">
    <source>
        <dbReference type="Pfam" id="PF02737"/>
    </source>
</evidence>
<dbReference type="Pfam" id="PF02737">
    <property type="entry name" value="3HCDH_N"/>
    <property type="match status" value="1"/>
</dbReference>
<feature type="domain" description="3-hydroxyacyl-CoA dehydrogenase NAD binding" evidence="7">
    <location>
        <begin position="6"/>
        <end position="181"/>
    </location>
</feature>
<dbReference type="AlphaFoldDB" id="A0A840F0Z3"/>
<comment type="similarity">
    <text evidence="2">Belongs to the 3-hydroxyacyl-CoA dehydrogenase family.</text>
</comment>
<evidence type="ECO:0000259" key="6">
    <source>
        <dbReference type="Pfam" id="PF00725"/>
    </source>
</evidence>
<accession>A0A840F0Z3</accession>
<dbReference type="Pfam" id="PF00725">
    <property type="entry name" value="3HCDH"/>
    <property type="match status" value="1"/>
</dbReference>
<proteinExistence type="inferred from homology"/>
<dbReference type="PANTHER" id="PTHR48075">
    <property type="entry name" value="3-HYDROXYACYL-COA DEHYDROGENASE FAMILY PROTEIN"/>
    <property type="match status" value="1"/>
</dbReference>
<dbReference type="InterPro" id="IPR006176">
    <property type="entry name" value="3-OHacyl-CoA_DH_NAD-bd"/>
</dbReference>
<feature type="binding site" evidence="5">
    <location>
        <position position="117"/>
    </location>
    <ligand>
        <name>NAD(+)</name>
        <dbReference type="ChEBI" id="CHEBI:57540"/>
    </ligand>
</feature>
<evidence type="ECO:0000313" key="9">
    <source>
        <dbReference type="Proteomes" id="UP000551501"/>
    </source>
</evidence>
<dbReference type="PIRSF" id="PIRSF000105">
    <property type="entry name" value="HCDH"/>
    <property type="match status" value="1"/>
</dbReference>
<evidence type="ECO:0000313" key="8">
    <source>
        <dbReference type="EMBL" id="MBB4136284.1"/>
    </source>
</evidence>
<dbReference type="InterPro" id="IPR013328">
    <property type="entry name" value="6PGD_dom2"/>
</dbReference>
<dbReference type="InterPro" id="IPR022694">
    <property type="entry name" value="3-OHacyl-CoA_DH"/>
</dbReference>
<sequence length="292" mass="30850">MSIERVLVAGAGAMGSQIAMVCAFAGYHVTLHDLDPTALDAATAALRERTSSMVAKGRRTAEEVDAAHARLHTASTLPDDADLVIEAIVERLDVKRAFFADLDTRLPAETILASNSSSLVPSSMASAIRRPDRFVNLHFFNPALVMPCVEVVRGPETGDATAAAATAFVESLGKVPVVLAREIPGFVANRLLNAVRDEAIALYEGGYADVDAIDTAARTALGYPMGPFELMDLTGVDIGYLTKKARFDETGDPADAPSATVSRLVADGHLGRKTGRGFYLYDSTGARVGKGI</sequence>
<organism evidence="8 9">
    <name type="scientific">Gordonia humi</name>
    <dbReference type="NCBI Taxonomy" id="686429"/>
    <lineage>
        <taxon>Bacteria</taxon>
        <taxon>Bacillati</taxon>
        <taxon>Actinomycetota</taxon>
        <taxon>Actinomycetes</taxon>
        <taxon>Mycobacteriales</taxon>
        <taxon>Gordoniaceae</taxon>
        <taxon>Gordonia</taxon>
    </lineage>
</organism>
<keyword evidence="5" id="KW-0520">NAD</keyword>
<dbReference type="Proteomes" id="UP000551501">
    <property type="component" value="Unassembled WGS sequence"/>
</dbReference>
<dbReference type="Gene3D" id="3.40.50.720">
    <property type="entry name" value="NAD(P)-binding Rossmann-like Domain"/>
    <property type="match status" value="1"/>
</dbReference>
<evidence type="ECO:0000256" key="5">
    <source>
        <dbReference type="PIRSR" id="PIRSR000105-2"/>
    </source>
</evidence>
<dbReference type="EC" id="1.1.1.157" evidence="8"/>
<name>A0A840F0Z3_9ACTN</name>
<feature type="binding site" evidence="5">
    <location>
        <position position="95"/>
    </location>
    <ligand>
        <name>NAD(+)</name>
        <dbReference type="ChEBI" id="CHEBI:57540"/>
    </ligand>
</feature>
<evidence type="ECO:0000256" key="1">
    <source>
        <dbReference type="ARBA" id="ARBA00005086"/>
    </source>
</evidence>
<dbReference type="InterPro" id="IPR036291">
    <property type="entry name" value="NAD(P)-bd_dom_sf"/>
</dbReference>
<dbReference type="InterPro" id="IPR008927">
    <property type="entry name" value="6-PGluconate_DH-like_C_sf"/>
</dbReference>
<evidence type="ECO:0000256" key="2">
    <source>
        <dbReference type="ARBA" id="ARBA00009463"/>
    </source>
</evidence>
<feature type="site" description="Important for catalytic activity" evidence="4">
    <location>
        <position position="138"/>
    </location>
</feature>
<dbReference type="GO" id="GO:0008691">
    <property type="term" value="F:3-hydroxybutyryl-CoA dehydrogenase activity"/>
    <property type="evidence" value="ECO:0007669"/>
    <property type="project" value="UniProtKB-EC"/>
</dbReference>
<feature type="binding site" evidence="5">
    <location>
        <begin position="10"/>
        <end position="15"/>
    </location>
    <ligand>
        <name>NAD(+)</name>
        <dbReference type="ChEBI" id="CHEBI:57540"/>
    </ligand>
</feature>
<dbReference type="Gene3D" id="1.10.1040.10">
    <property type="entry name" value="N-(1-d-carboxylethyl)-l-norvaline Dehydrogenase, domain 2"/>
    <property type="match status" value="1"/>
</dbReference>
<feature type="binding site" evidence="5">
    <location>
        <position position="141"/>
    </location>
    <ligand>
        <name>NAD(+)</name>
        <dbReference type="ChEBI" id="CHEBI:57540"/>
    </ligand>
</feature>
<dbReference type="SUPFAM" id="SSF51735">
    <property type="entry name" value="NAD(P)-binding Rossmann-fold domains"/>
    <property type="match status" value="1"/>
</dbReference>
<keyword evidence="3 8" id="KW-0560">Oxidoreductase</keyword>
<dbReference type="GO" id="GO:0070403">
    <property type="term" value="F:NAD+ binding"/>
    <property type="evidence" value="ECO:0007669"/>
    <property type="project" value="InterPro"/>
</dbReference>
<evidence type="ECO:0000256" key="4">
    <source>
        <dbReference type="PIRSR" id="PIRSR000105-1"/>
    </source>
</evidence>
<feature type="binding site" evidence="5">
    <location>
        <position position="273"/>
    </location>
    <ligand>
        <name>NAD(+)</name>
        <dbReference type="ChEBI" id="CHEBI:57540"/>
    </ligand>
</feature>
<feature type="domain" description="3-hydroxyacyl-CoA dehydrogenase C-terminal" evidence="6">
    <location>
        <begin position="185"/>
        <end position="281"/>
    </location>
</feature>
<dbReference type="GO" id="GO:0006635">
    <property type="term" value="P:fatty acid beta-oxidation"/>
    <property type="evidence" value="ECO:0007669"/>
    <property type="project" value="TreeGrafter"/>
</dbReference>
<dbReference type="RefSeq" id="WP_183371242.1">
    <property type="nucleotide sequence ID" value="NZ_BAABHL010000016.1"/>
</dbReference>
<dbReference type="SUPFAM" id="SSF48179">
    <property type="entry name" value="6-phosphogluconate dehydrogenase C-terminal domain-like"/>
    <property type="match status" value="1"/>
</dbReference>
<reference evidence="8 9" key="1">
    <citation type="submission" date="2020-08" db="EMBL/GenBank/DDBJ databases">
        <title>Sequencing the genomes of 1000 actinobacteria strains.</title>
        <authorList>
            <person name="Klenk H.-P."/>
        </authorList>
    </citation>
    <scope>NUCLEOTIDE SEQUENCE [LARGE SCALE GENOMIC DNA]</scope>
    <source>
        <strain evidence="8 9">DSM 45298</strain>
    </source>
</reference>
<feature type="binding site" evidence="5">
    <location>
        <position position="33"/>
    </location>
    <ligand>
        <name>NAD(+)</name>
        <dbReference type="ChEBI" id="CHEBI:57540"/>
    </ligand>
</feature>
<gene>
    <name evidence="8" type="ORF">BKA16_002836</name>
</gene>
<evidence type="ECO:0000256" key="3">
    <source>
        <dbReference type="ARBA" id="ARBA00023002"/>
    </source>
</evidence>
<protein>
    <submittedName>
        <fullName evidence="8">3-hydroxybutyryl-CoA dehydrogenase</fullName>
        <ecNumber evidence="8">1.1.1.157</ecNumber>
    </submittedName>
</protein>
<dbReference type="EMBL" id="JACIFP010000001">
    <property type="protein sequence ID" value="MBB4136284.1"/>
    <property type="molecule type" value="Genomic_DNA"/>
</dbReference>
<dbReference type="InterPro" id="IPR006108">
    <property type="entry name" value="3HC_DH_C"/>
</dbReference>
<keyword evidence="9" id="KW-1185">Reference proteome</keyword>
<feature type="binding site" evidence="5">
    <location>
        <position position="90"/>
    </location>
    <ligand>
        <name>NAD(+)</name>
        <dbReference type="ChEBI" id="CHEBI:57540"/>
    </ligand>
</feature>
<comment type="caution">
    <text evidence="8">The sequence shown here is derived from an EMBL/GenBank/DDBJ whole genome shotgun (WGS) entry which is preliminary data.</text>
</comment>
<dbReference type="PANTHER" id="PTHR48075:SF5">
    <property type="entry name" value="3-HYDROXYBUTYRYL-COA DEHYDROGENASE"/>
    <property type="match status" value="1"/>
</dbReference>
<comment type="pathway">
    <text evidence="1">Lipid metabolism; butanoate metabolism.</text>
</comment>